<name>A0A919PDH4_9ACTN</name>
<dbReference type="GO" id="GO:0016747">
    <property type="term" value="F:acyltransferase activity, transferring groups other than amino-acyl groups"/>
    <property type="evidence" value="ECO:0007669"/>
    <property type="project" value="InterPro"/>
</dbReference>
<feature type="transmembrane region" description="Helical" evidence="2">
    <location>
        <begin position="311"/>
        <end position="338"/>
    </location>
</feature>
<dbReference type="RefSeq" id="WP_203844070.1">
    <property type="nucleotide sequence ID" value="NZ_BAAAVW010000003.1"/>
</dbReference>
<feature type="transmembrane region" description="Helical" evidence="2">
    <location>
        <begin position="430"/>
        <end position="451"/>
    </location>
</feature>
<comment type="caution">
    <text evidence="4">The sequence shown here is derived from an EMBL/GenBank/DDBJ whole genome shotgun (WGS) entry which is preliminary data.</text>
</comment>
<keyword evidence="2" id="KW-0812">Transmembrane</keyword>
<feature type="region of interest" description="Disordered" evidence="1">
    <location>
        <begin position="455"/>
        <end position="484"/>
    </location>
</feature>
<accession>A0A919PDH4</accession>
<dbReference type="EMBL" id="BONQ01000004">
    <property type="protein sequence ID" value="GIG42187.1"/>
    <property type="molecule type" value="Genomic_DNA"/>
</dbReference>
<feature type="transmembrane region" description="Helical" evidence="2">
    <location>
        <begin position="167"/>
        <end position="186"/>
    </location>
</feature>
<dbReference type="AlphaFoldDB" id="A0A919PDH4"/>
<feature type="transmembrane region" description="Helical" evidence="2">
    <location>
        <begin position="99"/>
        <end position="117"/>
    </location>
</feature>
<feature type="domain" description="Acyltransferase 3" evidence="3">
    <location>
        <begin position="10"/>
        <end position="374"/>
    </location>
</feature>
<organism evidence="4 5">
    <name type="scientific">Dactylosporangium siamense</name>
    <dbReference type="NCBI Taxonomy" id="685454"/>
    <lineage>
        <taxon>Bacteria</taxon>
        <taxon>Bacillati</taxon>
        <taxon>Actinomycetota</taxon>
        <taxon>Actinomycetes</taxon>
        <taxon>Micromonosporales</taxon>
        <taxon>Micromonosporaceae</taxon>
        <taxon>Dactylosporangium</taxon>
    </lineage>
</organism>
<keyword evidence="2" id="KW-0472">Membrane</keyword>
<sequence length="484" mass="50363">MHEHQTTRDRYVDLLRVVSLGVVVLGHWLMAVVAVGDDGVARAGNVLAVVPALRPATWLLQVMPVFFLVGGFSHAVAWSSVRRRNGTYADFVRSRAGRLLRPTAAFAAVWLLLAVGIELAGADHGVLRLATRVVAQPLWFIGVYLGVVALAPAMLRLHRWAGRRAALVPVALGAAAVAVDVARFGYDVPFVGFANVAFVWLAVHQVGFLYADGLLGGPGPVSKWGSESTAARPSTSIPALGLTLAGLAGTVALTTLGGYPTSMVGVPGERVSNMSPPTAALLACAVLQIGLVLLARGPVTRWLRRPAVWRGVITANGLSMTTFLWHLTGLFMVSAVTLTLGVAQPPAGSAAWWLTRPLWVAVLLVPTAALVVLFRRADRPRPARVPAAGTVAHRRRTPLAAAGMLLCTLGVLGVSAVGFGGVLAGRTATLVVVPVTPLMSVLLVVVGAGLLRASSPAAPDRAAPDPRAAPEPAAPDRLAGARSG</sequence>
<evidence type="ECO:0000256" key="2">
    <source>
        <dbReference type="SAM" id="Phobius"/>
    </source>
</evidence>
<feature type="transmembrane region" description="Helical" evidence="2">
    <location>
        <begin position="398"/>
        <end position="424"/>
    </location>
</feature>
<evidence type="ECO:0000259" key="3">
    <source>
        <dbReference type="Pfam" id="PF01757"/>
    </source>
</evidence>
<feature type="transmembrane region" description="Helical" evidence="2">
    <location>
        <begin position="137"/>
        <end position="155"/>
    </location>
</feature>
<keyword evidence="5" id="KW-1185">Reference proteome</keyword>
<evidence type="ECO:0000313" key="5">
    <source>
        <dbReference type="Proteomes" id="UP000660611"/>
    </source>
</evidence>
<dbReference type="Proteomes" id="UP000660611">
    <property type="component" value="Unassembled WGS sequence"/>
</dbReference>
<protein>
    <recommendedName>
        <fullName evidence="3">Acyltransferase 3 domain-containing protein</fullName>
    </recommendedName>
</protein>
<evidence type="ECO:0000256" key="1">
    <source>
        <dbReference type="SAM" id="MobiDB-lite"/>
    </source>
</evidence>
<reference evidence="4" key="1">
    <citation type="submission" date="2021-01" db="EMBL/GenBank/DDBJ databases">
        <title>Whole genome shotgun sequence of Dactylosporangium siamense NBRC 106093.</title>
        <authorList>
            <person name="Komaki H."/>
            <person name="Tamura T."/>
        </authorList>
    </citation>
    <scope>NUCLEOTIDE SEQUENCE</scope>
    <source>
        <strain evidence="4">NBRC 106093</strain>
    </source>
</reference>
<feature type="transmembrane region" description="Helical" evidence="2">
    <location>
        <begin position="12"/>
        <end position="36"/>
    </location>
</feature>
<feature type="transmembrane region" description="Helical" evidence="2">
    <location>
        <begin position="56"/>
        <end position="78"/>
    </location>
</feature>
<proteinExistence type="predicted"/>
<dbReference type="Pfam" id="PF01757">
    <property type="entry name" value="Acyl_transf_3"/>
    <property type="match status" value="1"/>
</dbReference>
<feature type="transmembrane region" description="Helical" evidence="2">
    <location>
        <begin position="192"/>
        <end position="215"/>
    </location>
</feature>
<feature type="transmembrane region" description="Helical" evidence="2">
    <location>
        <begin position="358"/>
        <end position="377"/>
    </location>
</feature>
<keyword evidence="2" id="KW-1133">Transmembrane helix</keyword>
<gene>
    <name evidence="4" type="ORF">Dsi01nite_002280</name>
</gene>
<feature type="transmembrane region" description="Helical" evidence="2">
    <location>
        <begin position="236"/>
        <end position="259"/>
    </location>
</feature>
<dbReference type="InterPro" id="IPR002656">
    <property type="entry name" value="Acyl_transf_3_dom"/>
</dbReference>
<evidence type="ECO:0000313" key="4">
    <source>
        <dbReference type="EMBL" id="GIG42187.1"/>
    </source>
</evidence>
<feature type="transmembrane region" description="Helical" evidence="2">
    <location>
        <begin position="279"/>
        <end position="299"/>
    </location>
</feature>